<dbReference type="RefSeq" id="WP_158364284.1">
    <property type="nucleotide sequence ID" value="NZ_CP034900.1"/>
</dbReference>
<comment type="similarity">
    <text evidence="1 6">Belongs to the methyltransferase superfamily. RsmH family.</text>
</comment>
<dbReference type="GO" id="GO:0071424">
    <property type="term" value="F:rRNA (cytosine-N4-)-methyltransferase activity"/>
    <property type="evidence" value="ECO:0007669"/>
    <property type="project" value="UniProtKB-UniRule"/>
</dbReference>
<dbReference type="PANTHER" id="PTHR11265">
    <property type="entry name" value="S-ADENOSYL-METHYLTRANSFERASE MRAW"/>
    <property type="match status" value="1"/>
</dbReference>
<dbReference type="PANTHER" id="PTHR11265:SF0">
    <property type="entry name" value="12S RRNA N4-METHYLCYTIDINE METHYLTRANSFERASE"/>
    <property type="match status" value="1"/>
</dbReference>
<dbReference type="SUPFAM" id="SSF81799">
    <property type="entry name" value="Putative methyltransferase TM0872, insert domain"/>
    <property type="match status" value="1"/>
</dbReference>
<dbReference type="EC" id="2.1.1.199" evidence="6"/>
<keyword evidence="3 6" id="KW-0489">Methyltransferase</keyword>
<accession>A0A4D6XJB6</accession>
<keyword evidence="4 6" id="KW-0808">Transferase</keyword>
<dbReference type="GO" id="GO:0005737">
    <property type="term" value="C:cytoplasm"/>
    <property type="evidence" value="ECO:0007669"/>
    <property type="project" value="UniProtKB-SubCell"/>
</dbReference>
<feature type="binding site" evidence="6">
    <location>
        <position position="108"/>
    </location>
    <ligand>
        <name>S-adenosyl-L-methionine</name>
        <dbReference type="ChEBI" id="CHEBI:59789"/>
    </ligand>
</feature>
<dbReference type="Pfam" id="PF01795">
    <property type="entry name" value="Methyltransf_5"/>
    <property type="match status" value="1"/>
</dbReference>
<gene>
    <name evidence="6 7" type="primary">rsmH</name>
    <name evidence="7" type="ORF">D9V59_01115</name>
</gene>
<dbReference type="SUPFAM" id="SSF53335">
    <property type="entry name" value="S-adenosyl-L-methionine-dependent methyltransferases"/>
    <property type="match status" value="1"/>
</dbReference>
<evidence type="ECO:0000256" key="2">
    <source>
        <dbReference type="ARBA" id="ARBA00022552"/>
    </source>
</evidence>
<dbReference type="PIRSF" id="PIRSF004486">
    <property type="entry name" value="MraW"/>
    <property type="match status" value="1"/>
</dbReference>
<dbReference type="InterPro" id="IPR029063">
    <property type="entry name" value="SAM-dependent_MTases_sf"/>
</dbReference>
<evidence type="ECO:0000313" key="8">
    <source>
        <dbReference type="Proteomes" id="UP000298654"/>
    </source>
</evidence>
<dbReference type="OrthoDB" id="9806637at2"/>
<dbReference type="Proteomes" id="UP000298654">
    <property type="component" value="Chromosome"/>
</dbReference>
<organism evidence="7 8">
    <name type="scientific">Buchnera aphidicola</name>
    <name type="common">Artemisaphis artemisicola</name>
    <dbReference type="NCBI Taxonomy" id="1241836"/>
    <lineage>
        <taxon>Bacteria</taxon>
        <taxon>Pseudomonadati</taxon>
        <taxon>Pseudomonadota</taxon>
        <taxon>Gammaproteobacteria</taxon>
        <taxon>Enterobacterales</taxon>
        <taxon>Erwiniaceae</taxon>
        <taxon>Buchnera</taxon>
    </lineage>
</organism>
<dbReference type="Gene3D" id="3.40.50.150">
    <property type="entry name" value="Vaccinia Virus protein VP39"/>
    <property type="match status" value="1"/>
</dbReference>
<dbReference type="EMBL" id="CP034900">
    <property type="protein sequence ID" value="QCI15909.1"/>
    <property type="molecule type" value="Genomic_DNA"/>
</dbReference>
<keyword evidence="2 6" id="KW-0698">rRNA processing</keyword>
<dbReference type="HAMAP" id="MF_01007">
    <property type="entry name" value="16SrRNA_methyltr_H"/>
    <property type="match status" value="1"/>
</dbReference>
<dbReference type="GO" id="GO:0070475">
    <property type="term" value="P:rRNA base methylation"/>
    <property type="evidence" value="ECO:0007669"/>
    <property type="project" value="UniProtKB-UniRule"/>
</dbReference>
<protein>
    <recommendedName>
        <fullName evidence="6">Ribosomal RNA small subunit methyltransferase H</fullName>
        <ecNumber evidence="6">2.1.1.199</ecNumber>
    </recommendedName>
    <alternativeName>
        <fullName evidence="6">16S rRNA m(4)C1402 methyltransferase</fullName>
    </alternativeName>
    <alternativeName>
        <fullName evidence="6">rRNA (cytosine-N(4)-)-methyltransferase RsmH</fullName>
    </alternativeName>
</protein>
<proteinExistence type="inferred from homology"/>
<comment type="catalytic activity">
    <reaction evidence="6">
        <text>cytidine(1402) in 16S rRNA + S-adenosyl-L-methionine = N(4)-methylcytidine(1402) in 16S rRNA + S-adenosyl-L-homocysteine + H(+)</text>
        <dbReference type="Rhea" id="RHEA:42928"/>
        <dbReference type="Rhea" id="RHEA-COMP:10286"/>
        <dbReference type="Rhea" id="RHEA-COMP:10287"/>
        <dbReference type="ChEBI" id="CHEBI:15378"/>
        <dbReference type="ChEBI" id="CHEBI:57856"/>
        <dbReference type="ChEBI" id="CHEBI:59789"/>
        <dbReference type="ChEBI" id="CHEBI:74506"/>
        <dbReference type="ChEBI" id="CHEBI:82748"/>
        <dbReference type="EC" id="2.1.1.199"/>
    </reaction>
</comment>
<evidence type="ECO:0000256" key="5">
    <source>
        <dbReference type="ARBA" id="ARBA00022691"/>
    </source>
</evidence>
<evidence type="ECO:0000256" key="1">
    <source>
        <dbReference type="ARBA" id="ARBA00010396"/>
    </source>
</evidence>
<dbReference type="InterPro" id="IPR002903">
    <property type="entry name" value="RsmH"/>
</dbReference>
<feature type="binding site" evidence="6">
    <location>
        <begin position="35"/>
        <end position="37"/>
    </location>
    <ligand>
        <name>S-adenosyl-L-methionine</name>
        <dbReference type="ChEBI" id="CHEBI:59789"/>
    </ligand>
</feature>
<keyword evidence="5 6" id="KW-0949">S-adenosyl-L-methionine</keyword>
<evidence type="ECO:0000256" key="3">
    <source>
        <dbReference type="ARBA" id="ARBA00022603"/>
    </source>
</evidence>
<reference evidence="7 8" key="1">
    <citation type="submission" date="2018-12" db="EMBL/GenBank/DDBJ databases">
        <authorList>
            <person name="Chong R.A."/>
        </authorList>
    </citation>
    <scope>NUCLEOTIDE SEQUENCE [LARGE SCALE GENOMIC DNA]</scope>
    <source>
        <strain evidence="7 8">Aar</strain>
    </source>
</reference>
<feature type="binding site" evidence="6">
    <location>
        <position position="55"/>
    </location>
    <ligand>
        <name>S-adenosyl-L-methionine</name>
        <dbReference type="ChEBI" id="CHEBI:59789"/>
    </ligand>
</feature>
<evidence type="ECO:0000256" key="4">
    <source>
        <dbReference type="ARBA" id="ARBA00022679"/>
    </source>
</evidence>
<evidence type="ECO:0000313" key="7">
    <source>
        <dbReference type="EMBL" id="QCI15909.1"/>
    </source>
</evidence>
<comment type="subcellular location">
    <subcellularLocation>
        <location evidence="6">Cytoplasm</location>
    </subcellularLocation>
</comment>
<dbReference type="AlphaFoldDB" id="A0A4D6XJB6"/>
<dbReference type="Gene3D" id="1.10.150.170">
    <property type="entry name" value="Putative methyltransferase TM0872, insert domain"/>
    <property type="match status" value="1"/>
</dbReference>
<feature type="binding site" evidence="6">
    <location>
        <position position="79"/>
    </location>
    <ligand>
        <name>S-adenosyl-L-methionine</name>
        <dbReference type="ChEBI" id="CHEBI:59789"/>
    </ligand>
</feature>
<sequence length="318" mass="36288">MKYIAKHIPVMKKELIHSLKIKKNGIYIDSTFGSGGHSNEILKKIGKDGKLYSIDRDPIAVSIGKTIKDSRFHIINTTFSKLLDYASNENITGKVNGIIFDLGVSSIQLDNNKRGFSFKKDGPLDMRMNPNYGLSAADWLFKSTVEEIAFVLKNFGEERFSKKIAYAIKNRNKIKKITSTFELSNIVRATIPIKNKFKHPARRTFQAIRIYINQELEEIKKGLKSALKILKPGGRLSIISFHSLEDRIVKKFMIKNSVKATVPYGMPITEKQLNQLKICKLKMIDRILPTKKEINDNPRARSSILRIAEIKQYEKSTL</sequence>
<feature type="binding site" evidence="6">
    <location>
        <position position="101"/>
    </location>
    <ligand>
        <name>S-adenosyl-L-methionine</name>
        <dbReference type="ChEBI" id="CHEBI:59789"/>
    </ligand>
</feature>
<comment type="function">
    <text evidence="6">Specifically methylates the N4 position of cytidine in position 1402 (C1402) of 16S rRNA.</text>
</comment>
<name>A0A4D6XJB6_9GAMM</name>
<dbReference type="NCBIfam" id="TIGR00006">
    <property type="entry name" value="16S rRNA (cytosine(1402)-N(4))-methyltransferase RsmH"/>
    <property type="match status" value="1"/>
</dbReference>
<dbReference type="InterPro" id="IPR023397">
    <property type="entry name" value="SAM-dep_MeTrfase_MraW_recog"/>
</dbReference>
<reference evidence="7 8" key="2">
    <citation type="submission" date="2019-05" db="EMBL/GenBank/DDBJ databases">
        <title>Genome evolution of the obligate endosymbiont Buchnera aphidicola.</title>
        <authorList>
            <person name="Moran N.A."/>
        </authorList>
    </citation>
    <scope>NUCLEOTIDE SEQUENCE [LARGE SCALE GENOMIC DNA]</scope>
    <source>
        <strain evidence="7 8">Aar</strain>
    </source>
</reference>
<evidence type="ECO:0000256" key="6">
    <source>
        <dbReference type="HAMAP-Rule" id="MF_01007"/>
    </source>
</evidence>
<keyword evidence="6" id="KW-0963">Cytoplasm</keyword>